<dbReference type="AlphaFoldDB" id="K3WYU5"/>
<dbReference type="Proteomes" id="UP000019132">
    <property type="component" value="Unassembled WGS sequence"/>
</dbReference>
<feature type="transmembrane region" description="Helical" evidence="5">
    <location>
        <begin position="293"/>
        <end position="315"/>
    </location>
</feature>
<feature type="transmembrane region" description="Helical" evidence="5">
    <location>
        <begin position="263"/>
        <end position="281"/>
    </location>
</feature>
<feature type="transmembrane region" description="Helical" evidence="5">
    <location>
        <begin position="87"/>
        <end position="106"/>
    </location>
</feature>
<name>K3WYU5_GLOUD</name>
<evidence type="ECO:0000256" key="5">
    <source>
        <dbReference type="SAM" id="Phobius"/>
    </source>
</evidence>
<dbReference type="PANTHER" id="PTHR11040">
    <property type="entry name" value="ZINC/IRON TRANSPORTER"/>
    <property type="match status" value="1"/>
</dbReference>
<feature type="transmembrane region" description="Helical" evidence="5">
    <location>
        <begin position="43"/>
        <end position="67"/>
    </location>
</feature>
<protein>
    <recommendedName>
        <fullName evidence="8">Zinc (Zn2)-Iron (Fe2) Permease (ZIP) Family</fullName>
    </recommendedName>
</protein>
<dbReference type="eggNOG" id="KOG2474">
    <property type="taxonomic scope" value="Eukaryota"/>
</dbReference>
<feature type="transmembrane region" description="Helical" evidence="5">
    <location>
        <begin position="575"/>
        <end position="593"/>
    </location>
</feature>
<evidence type="ECO:0000256" key="2">
    <source>
        <dbReference type="ARBA" id="ARBA00022692"/>
    </source>
</evidence>
<keyword evidence="2 5" id="KW-0812">Transmembrane</keyword>
<dbReference type="EMBL" id="GL376623">
    <property type="status" value="NOT_ANNOTATED_CDS"/>
    <property type="molecule type" value="Genomic_DNA"/>
</dbReference>
<dbReference type="PANTHER" id="PTHR11040:SF210">
    <property type="entry name" value="ZINC-REGULATED TRANSPORTER 3"/>
    <property type="match status" value="1"/>
</dbReference>
<evidence type="ECO:0000256" key="3">
    <source>
        <dbReference type="ARBA" id="ARBA00022989"/>
    </source>
</evidence>
<evidence type="ECO:0008006" key="8">
    <source>
        <dbReference type="Google" id="ProtNLM"/>
    </source>
</evidence>
<reference evidence="7" key="1">
    <citation type="journal article" date="2010" name="Genome Biol.">
        <title>Genome sequence of the necrotrophic plant pathogen Pythium ultimum reveals original pathogenicity mechanisms and effector repertoire.</title>
        <authorList>
            <person name="Levesque C.A."/>
            <person name="Brouwer H."/>
            <person name="Cano L."/>
            <person name="Hamilton J.P."/>
            <person name="Holt C."/>
            <person name="Huitema E."/>
            <person name="Raffaele S."/>
            <person name="Robideau G.P."/>
            <person name="Thines M."/>
            <person name="Win J."/>
            <person name="Zerillo M.M."/>
            <person name="Beakes G.W."/>
            <person name="Boore J.L."/>
            <person name="Busam D."/>
            <person name="Dumas B."/>
            <person name="Ferriera S."/>
            <person name="Fuerstenberg S.I."/>
            <person name="Gachon C.M."/>
            <person name="Gaulin E."/>
            <person name="Govers F."/>
            <person name="Grenville-Briggs L."/>
            <person name="Horner N."/>
            <person name="Hostetler J."/>
            <person name="Jiang R.H."/>
            <person name="Johnson J."/>
            <person name="Krajaejun T."/>
            <person name="Lin H."/>
            <person name="Meijer H.J."/>
            <person name="Moore B."/>
            <person name="Morris P."/>
            <person name="Phuntmart V."/>
            <person name="Puiu D."/>
            <person name="Shetty J."/>
            <person name="Stajich J.E."/>
            <person name="Tripathy S."/>
            <person name="Wawra S."/>
            <person name="van West P."/>
            <person name="Whitty B.R."/>
            <person name="Coutinho P.M."/>
            <person name="Henrissat B."/>
            <person name="Martin F."/>
            <person name="Thomas P.D."/>
            <person name="Tyler B.M."/>
            <person name="De Vries R.P."/>
            <person name="Kamoun S."/>
            <person name="Yandell M."/>
            <person name="Tisserat N."/>
            <person name="Buell C.R."/>
        </authorList>
    </citation>
    <scope>NUCLEOTIDE SEQUENCE</scope>
    <source>
        <strain evidence="7">DAOM:BR144</strain>
    </source>
</reference>
<proteinExistence type="predicted"/>
<evidence type="ECO:0000313" key="6">
    <source>
        <dbReference type="EnsemblProtists" id="PYU1_T010144"/>
    </source>
</evidence>
<feature type="transmembrane region" description="Helical" evidence="5">
    <location>
        <begin position="230"/>
        <end position="251"/>
    </location>
</feature>
<evidence type="ECO:0000256" key="1">
    <source>
        <dbReference type="ARBA" id="ARBA00004141"/>
    </source>
</evidence>
<organism evidence="6 7">
    <name type="scientific">Globisporangium ultimum (strain ATCC 200006 / CBS 805.95 / DAOM BR144)</name>
    <name type="common">Pythium ultimum</name>
    <dbReference type="NCBI Taxonomy" id="431595"/>
    <lineage>
        <taxon>Eukaryota</taxon>
        <taxon>Sar</taxon>
        <taxon>Stramenopiles</taxon>
        <taxon>Oomycota</taxon>
        <taxon>Peronosporomycetes</taxon>
        <taxon>Pythiales</taxon>
        <taxon>Pythiaceae</taxon>
        <taxon>Globisporangium</taxon>
    </lineage>
</organism>
<dbReference type="HOGENOM" id="CLU_435149_0_0_1"/>
<dbReference type="InterPro" id="IPR003689">
    <property type="entry name" value="ZIP"/>
</dbReference>
<sequence>MVQTGHEVGVAFALTFAAGFATVLGGTVIFNKRLVHLANPVSLSIALSISAGVMLFISLVEIFGEAVQLLAKGIKNEDMSEETANGHGWLIATACFGVGIALIYLIDLVVHGFAPDTAITEWGTLENIRESFDHNEAQMAEAPAYLEAQASGFALRLGEAQRAQLNRMGLLSALAIGIHNMPEGIATYVGALQNTSVGVSLAIGIGLHNIPEGIAVAAPIYFATGSRWKGIMWCTISSMAEPIGGLIAWLAIGDGMDPISEGILFGIVCGIMVCICIKELLPTAFKFAKGQTHLVALGSFIGMFVMAASLILFAYQTGLKGHDYDLLRLCHEKVVLGGMVIFSKRLVHLANPISLAIALSLSAGVMLFISLVEMFGKSVQLIMEGVQTATMTHDTASGYGWLGATACFTVGIGLIYAIDLVVHGFAPDTAVVELATLDNLRDSFNHNILETSKSPDYLEAQAPGFALRLDEAARAQLNRMGILSALAIGIHNMPEGIATYVGAMRNSAVGASLAIGIGLHNIPEGIAVATPIYFSTGSRWRAIMWCCISASAEPLGGVIAWLAVGDGMKPMSEGILLGVVCGIMVCICIKELLPTAFKFSKGRTHLVARGVYAGIKESPFYLTKTMSDA</sequence>
<evidence type="ECO:0000313" key="7">
    <source>
        <dbReference type="Proteomes" id="UP000019132"/>
    </source>
</evidence>
<dbReference type="GO" id="GO:0016020">
    <property type="term" value="C:membrane"/>
    <property type="evidence" value="ECO:0007669"/>
    <property type="project" value="UniProtKB-SubCell"/>
</dbReference>
<feature type="transmembrane region" description="Helical" evidence="5">
    <location>
        <begin position="353"/>
        <end position="372"/>
    </location>
</feature>
<accession>K3WYU5</accession>
<keyword evidence="7" id="KW-1185">Reference proteome</keyword>
<reference evidence="7" key="2">
    <citation type="submission" date="2010-04" db="EMBL/GenBank/DDBJ databases">
        <authorList>
            <person name="Buell R."/>
            <person name="Hamilton J."/>
            <person name="Hostetler J."/>
        </authorList>
    </citation>
    <scope>NUCLEOTIDE SEQUENCE [LARGE SCALE GENOMIC DNA]</scope>
    <source>
        <strain evidence="7">DAOM:BR144</strain>
    </source>
</reference>
<comment type="subcellular location">
    <subcellularLocation>
        <location evidence="1">Membrane</location>
        <topology evidence="1">Multi-pass membrane protein</topology>
    </subcellularLocation>
</comment>
<evidence type="ECO:0000256" key="4">
    <source>
        <dbReference type="ARBA" id="ARBA00023136"/>
    </source>
</evidence>
<feature type="transmembrane region" description="Helical" evidence="5">
    <location>
        <begin position="12"/>
        <end position="31"/>
    </location>
</feature>
<dbReference type="EnsemblProtists" id="PYU1_T010144">
    <property type="protein sequence ID" value="PYU1_T010144"/>
    <property type="gene ID" value="PYU1_G010124"/>
</dbReference>
<dbReference type="InParanoid" id="K3WYU5"/>
<dbReference type="OMA" id="MLVEWIG"/>
<keyword evidence="3 5" id="KW-1133">Transmembrane helix</keyword>
<reference evidence="6" key="3">
    <citation type="submission" date="2015-02" db="UniProtKB">
        <authorList>
            <consortium name="EnsemblProtists"/>
        </authorList>
    </citation>
    <scope>IDENTIFICATION</scope>
    <source>
        <strain evidence="6">DAOM BR144</strain>
    </source>
</reference>
<dbReference type="GO" id="GO:0005385">
    <property type="term" value="F:zinc ion transmembrane transporter activity"/>
    <property type="evidence" value="ECO:0007669"/>
    <property type="project" value="TreeGrafter"/>
</dbReference>
<dbReference type="VEuPathDB" id="FungiDB:PYU1_G010124"/>
<keyword evidence="4 5" id="KW-0472">Membrane</keyword>
<dbReference type="Pfam" id="PF02535">
    <property type="entry name" value="Zip"/>
    <property type="match status" value="2"/>
</dbReference>
<feature type="transmembrane region" description="Helical" evidence="5">
    <location>
        <begin position="542"/>
        <end position="563"/>
    </location>
</feature>